<reference evidence="9 10" key="1">
    <citation type="journal article" date="2015" name="Genome Announc.">
        <title>Complete Genome Sequencing of Protease-Producing Novel Arthrobacter sp. Strain IHBB 11108 Using PacBio Single-Molecule Real-Time Sequencing Technology.</title>
        <authorList>
            <person name="Kiran S."/>
            <person name="Swarnkar M.K."/>
            <person name="Pal M."/>
            <person name="Thakur R."/>
            <person name="Tewari R."/>
            <person name="Singh A.K."/>
            <person name="Gulati A."/>
        </authorList>
    </citation>
    <scope>NUCLEOTIDE SEQUENCE [LARGE SCALE GENOMIC DNA]</scope>
    <source>
        <strain evidence="9 10">IHBB 11108</strain>
    </source>
</reference>
<feature type="transmembrane region" description="Helical" evidence="7">
    <location>
        <begin position="20"/>
        <end position="44"/>
    </location>
</feature>
<feature type="transmembrane region" description="Helical" evidence="7">
    <location>
        <begin position="50"/>
        <end position="70"/>
    </location>
</feature>
<evidence type="ECO:0000256" key="2">
    <source>
        <dbReference type="ARBA" id="ARBA00022448"/>
    </source>
</evidence>
<feature type="transmembrane region" description="Helical" evidence="7">
    <location>
        <begin position="303"/>
        <end position="320"/>
    </location>
</feature>
<keyword evidence="10" id="KW-1185">Reference proteome</keyword>
<dbReference type="AlphaFoldDB" id="A0A0D4BWT1"/>
<feature type="transmembrane region" description="Helical" evidence="7">
    <location>
        <begin position="393"/>
        <end position="411"/>
    </location>
</feature>
<proteinExistence type="predicted"/>
<keyword evidence="5 7" id="KW-1133">Transmembrane helix</keyword>
<dbReference type="PANTHER" id="PTHR23513">
    <property type="entry name" value="INTEGRAL MEMBRANE EFFLUX PROTEIN-RELATED"/>
    <property type="match status" value="1"/>
</dbReference>
<dbReference type="HOGENOM" id="CLU_034180_13_0_11"/>
<dbReference type="PANTHER" id="PTHR23513:SF6">
    <property type="entry name" value="MAJOR FACILITATOR SUPERFAMILY ASSOCIATED DOMAIN-CONTAINING PROTEIN"/>
    <property type="match status" value="1"/>
</dbReference>
<evidence type="ECO:0000313" key="9">
    <source>
        <dbReference type="EMBL" id="AJT40570.1"/>
    </source>
</evidence>
<keyword evidence="2" id="KW-0813">Transport</keyword>
<evidence type="ECO:0000256" key="7">
    <source>
        <dbReference type="SAM" id="Phobius"/>
    </source>
</evidence>
<name>A0A0D4BWT1_9MICC</name>
<evidence type="ECO:0000259" key="8">
    <source>
        <dbReference type="PROSITE" id="PS50850"/>
    </source>
</evidence>
<dbReference type="GO" id="GO:0005886">
    <property type="term" value="C:plasma membrane"/>
    <property type="evidence" value="ECO:0007669"/>
    <property type="project" value="UniProtKB-SubCell"/>
</dbReference>
<feature type="transmembrane region" description="Helical" evidence="7">
    <location>
        <begin position="326"/>
        <end position="344"/>
    </location>
</feature>
<dbReference type="Gene3D" id="1.20.1250.20">
    <property type="entry name" value="MFS general substrate transporter like domains"/>
    <property type="match status" value="1"/>
</dbReference>
<dbReference type="OrthoDB" id="145388at2"/>
<feature type="transmembrane region" description="Helical" evidence="7">
    <location>
        <begin position="91"/>
        <end position="117"/>
    </location>
</feature>
<evidence type="ECO:0000256" key="4">
    <source>
        <dbReference type="ARBA" id="ARBA00022692"/>
    </source>
</evidence>
<evidence type="ECO:0000256" key="3">
    <source>
        <dbReference type="ARBA" id="ARBA00022475"/>
    </source>
</evidence>
<sequence>MYSPLELLSPQKLGGTFRRVLMTSILSNLGDGVLIAAGPLLVQLLTKDPFLVSLALFMQTVPWVLFGLFAGVVNDSISRKHVMLITGSVRFLVLSGASVMLLTGTLNIWLLYLLLFIMGTGETFGDNAWSSVIPDIVPSEHLGAANARLIGSNQVLNQLAGPALGGLLFAVASWLPYAFNAVLFGSALILIARTVIPNPHLENREKPLAQRSLTARSRQVFGDLGAGLKWLWQHAAIRTLAIVIFTFNITWGAAWGVLVLYAHQILGLTDWEYGIFMALSAIGGVLGTAIYSAAEKRMSYTTLMRIGLSLETLLMLAFALTSNRWFAAVFMLIFGFYAVIWGTLSMTIRGRAVPTEMRGRVGSVYMLGVMGGIAIGTGIGGVFAGLYGITAPFWFAFVADALILALLWRALPAIGRAGQHGPQEPVNDETASSL</sequence>
<dbReference type="RefSeq" id="WP_045073277.1">
    <property type="nucleotide sequence ID" value="NZ_CP011005.1"/>
</dbReference>
<dbReference type="PROSITE" id="PS50850">
    <property type="entry name" value="MFS"/>
    <property type="match status" value="1"/>
</dbReference>
<gene>
    <name evidence="9" type="ORF">UM93_01700</name>
</gene>
<dbReference type="Proteomes" id="UP000061839">
    <property type="component" value="Chromosome"/>
</dbReference>
<dbReference type="EMBL" id="CP011005">
    <property type="protein sequence ID" value="AJT40570.1"/>
    <property type="molecule type" value="Genomic_DNA"/>
</dbReference>
<comment type="subcellular location">
    <subcellularLocation>
        <location evidence="1">Cell membrane</location>
        <topology evidence="1">Multi-pass membrane protein</topology>
    </subcellularLocation>
</comment>
<feature type="domain" description="Major facilitator superfamily (MFS) profile" evidence="8">
    <location>
        <begin position="16"/>
        <end position="415"/>
    </location>
</feature>
<keyword evidence="6 7" id="KW-0472">Membrane</keyword>
<keyword evidence="4 7" id="KW-0812">Transmembrane</keyword>
<dbReference type="InterPro" id="IPR020846">
    <property type="entry name" value="MFS_dom"/>
</dbReference>
<feature type="transmembrane region" description="Helical" evidence="7">
    <location>
        <begin position="273"/>
        <end position="291"/>
    </location>
</feature>
<dbReference type="InterPro" id="IPR010290">
    <property type="entry name" value="TM_effector"/>
</dbReference>
<evidence type="ECO:0000256" key="1">
    <source>
        <dbReference type="ARBA" id="ARBA00004651"/>
    </source>
</evidence>
<accession>A0A0D4BWT1</accession>
<dbReference type="Pfam" id="PF05977">
    <property type="entry name" value="MFS_3"/>
    <property type="match status" value="1"/>
</dbReference>
<dbReference type="STRING" id="1618207.UM93_01700"/>
<evidence type="ECO:0000313" key="10">
    <source>
        <dbReference type="Proteomes" id="UP000061839"/>
    </source>
</evidence>
<feature type="transmembrane region" description="Helical" evidence="7">
    <location>
        <begin position="239"/>
        <end position="261"/>
    </location>
</feature>
<evidence type="ECO:0000256" key="6">
    <source>
        <dbReference type="ARBA" id="ARBA00023136"/>
    </source>
</evidence>
<dbReference type="PATRIC" id="fig|1618207.4.peg.347"/>
<dbReference type="InterPro" id="IPR036259">
    <property type="entry name" value="MFS_trans_sf"/>
</dbReference>
<dbReference type="KEGG" id="ari:UM93_01700"/>
<dbReference type="CDD" id="cd06173">
    <property type="entry name" value="MFS_MefA_like"/>
    <property type="match status" value="1"/>
</dbReference>
<feature type="transmembrane region" description="Helical" evidence="7">
    <location>
        <begin position="174"/>
        <end position="196"/>
    </location>
</feature>
<evidence type="ECO:0000256" key="5">
    <source>
        <dbReference type="ARBA" id="ARBA00022989"/>
    </source>
</evidence>
<dbReference type="GO" id="GO:0022857">
    <property type="term" value="F:transmembrane transporter activity"/>
    <property type="evidence" value="ECO:0007669"/>
    <property type="project" value="InterPro"/>
</dbReference>
<feature type="transmembrane region" description="Helical" evidence="7">
    <location>
        <begin position="364"/>
        <end position="387"/>
    </location>
</feature>
<protein>
    <recommendedName>
        <fullName evidence="8">Major facilitator superfamily (MFS) profile domain-containing protein</fullName>
    </recommendedName>
</protein>
<keyword evidence="3" id="KW-1003">Cell membrane</keyword>
<organism evidence="9 10">
    <name type="scientific">Psychromicrobium lacuslunae</name>
    <dbReference type="NCBI Taxonomy" id="1618207"/>
    <lineage>
        <taxon>Bacteria</taxon>
        <taxon>Bacillati</taxon>
        <taxon>Actinomycetota</taxon>
        <taxon>Actinomycetes</taxon>
        <taxon>Micrococcales</taxon>
        <taxon>Micrococcaceae</taxon>
        <taxon>Psychromicrobium</taxon>
    </lineage>
</organism>
<dbReference type="SUPFAM" id="SSF103473">
    <property type="entry name" value="MFS general substrate transporter"/>
    <property type="match status" value="1"/>
</dbReference>